<dbReference type="PANTHER" id="PTHR23132">
    <property type="entry name" value="D-ALANINE--D-ALANINE LIGASE"/>
    <property type="match status" value="1"/>
</dbReference>
<keyword evidence="5" id="KW-0479">Metal-binding</keyword>
<evidence type="ECO:0000256" key="14">
    <source>
        <dbReference type="HAMAP-Rule" id="MF_00047"/>
    </source>
</evidence>
<proteinExistence type="inferred from homology"/>
<evidence type="ECO:0000259" key="16">
    <source>
        <dbReference type="PROSITE" id="PS50975"/>
    </source>
</evidence>
<comment type="function">
    <text evidence="14">Cell wall formation.</text>
</comment>
<comment type="pathway">
    <text evidence="14">Cell wall biogenesis; peptidoglycan biosynthesis.</text>
</comment>
<evidence type="ECO:0000256" key="9">
    <source>
        <dbReference type="ARBA" id="ARBA00022960"/>
    </source>
</evidence>
<keyword evidence="10 14" id="KW-0573">Peptidoglycan synthesis</keyword>
<dbReference type="EC" id="6.3.2.4" evidence="14"/>
<reference evidence="17 18" key="1">
    <citation type="submission" date="2013-08" db="EMBL/GenBank/DDBJ databases">
        <authorList>
            <person name="Weinstock G."/>
            <person name="Sodergren E."/>
            <person name="Wylie T."/>
            <person name="Fulton L."/>
            <person name="Fulton R."/>
            <person name="Fronick C."/>
            <person name="O'Laughlin M."/>
            <person name="Godfrey J."/>
            <person name="Miner T."/>
            <person name="Herter B."/>
            <person name="Appelbaum E."/>
            <person name="Cordes M."/>
            <person name="Lek S."/>
            <person name="Wollam A."/>
            <person name="Pepin K.H."/>
            <person name="Palsikar V.B."/>
            <person name="Mitreva M."/>
            <person name="Wilson R.K."/>
        </authorList>
    </citation>
    <scope>NUCLEOTIDE SEQUENCE [LARGE SCALE GENOMIC DNA]</scope>
    <source>
        <strain evidence="17 18">ATCC 700332</strain>
    </source>
</reference>
<keyword evidence="14" id="KW-0963">Cytoplasm</keyword>
<dbReference type="PIRSF" id="PIRSF039102">
    <property type="entry name" value="Ddl/VanB"/>
    <property type="match status" value="1"/>
</dbReference>
<comment type="catalytic activity">
    <reaction evidence="13 14">
        <text>2 D-alanine + ATP = D-alanyl-D-alanine + ADP + phosphate + H(+)</text>
        <dbReference type="Rhea" id="RHEA:11224"/>
        <dbReference type="ChEBI" id="CHEBI:15378"/>
        <dbReference type="ChEBI" id="CHEBI:30616"/>
        <dbReference type="ChEBI" id="CHEBI:43474"/>
        <dbReference type="ChEBI" id="CHEBI:57416"/>
        <dbReference type="ChEBI" id="CHEBI:57822"/>
        <dbReference type="ChEBI" id="CHEBI:456216"/>
        <dbReference type="EC" id="6.3.2.4"/>
    </reaction>
</comment>
<dbReference type="InterPro" id="IPR011761">
    <property type="entry name" value="ATP-grasp"/>
</dbReference>
<dbReference type="PROSITE" id="PS00843">
    <property type="entry name" value="DALA_DALA_LIGASE_1"/>
    <property type="match status" value="1"/>
</dbReference>
<keyword evidence="4 14" id="KW-0436">Ligase</keyword>
<evidence type="ECO:0000256" key="15">
    <source>
        <dbReference type="PROSITE-ProRule" id="PRU00409"/>
    </source>
</evidence>
<dbReference type="Gene3D" id="3.30.470.20">
    <property type="entry name" value="ATP-grasp fold, B domain"/>
    <property type="match status" value="1"/>
</dbReference>
<evidence type="ECO:0000256" key="10">
    <source>
        <dbReference type="ARBA" id="ARBA00022984"/>
    </source>
</evidence>
<keyword evidence="18" id="KW-1185">Reference proteome</keyword>
<name>A0ABN0NWN1_TRELE</name>
<dbReference type="NCBIfam" id="TIGR01205">
    <property type="entry name" value="D_ala_D_alaTIGR"/>
    <property type="match status" value="1"/>
</dbReference>
<comment type="cofactor">
    <cofactor evidence="2">
        <name>Mg(2+)</name>
        <dbReference type="ChEBI" id="CHEBI:18420"/>
    </cofactor>
</comment>
<evidence type="ECO:0000256" key="13">
    <source>
        <dbReference type="ARBA" id="ARBA00047614"/>
    </source>
</evidence>
<dbReference type="NCBIfam" id="NF002378">
    <property type="entry name" value="PRK01372.1"/>
    <property type="match status" value="1"/>
</dbReference>
<evidence type="ECO:0000256" key="3">
    <source>
        <dbReference type="ARBA" id="ARBA00010871"/>
    </source>
</evidence>
<dbReference type="Pfam" id="PF01820">
    <property type="entry name" value="Dala_Dala_lig_N"/>
    <property type="match status" value="1"/>
</dbReference>
<dbReference type="InterPro" id="IPR011095">
    <property type="entry name" value="Dala_Dala_lig_C"/>
</dbReference>
<comment type="similarity">
    <text evidence="3 14">Belongs to the D-alanine--D-alanine ligase family.</text>
</comment>
<dbReference type="InterPro" id="IPR013815">
    <property type="entry name" value="ATP_grasp_subdomain_1"/>
</dbReference>
<evidence type="ECO:0000256" key="1">
    <source>
        <dbReference type="ARBA" id="ARBA00001936"/>
    </source>
</evidence>
<comment type="subcellular location">
    <subcellularLocation>
        <location evidence="14">Cytoplasm</location>
    </subcellularLocation>
</comment>
<evidence type="ECO:0000256" key="12">
    <source>
        <dbReference type="ARBA" id="ARBA00023316"/>
    </source>
</evidence>
<dbReference type="PROSITE" id="PS00844">
    <property type="entry name" value="DALA_DALA_LIGASE_2"/>
    <property type="match status" value="1"/>
</dbReference>
<evidence type="ECO:0000256" key="7">
    <source>
        <dbReference type="ARBA" id="ARBA00022840"/>
    </source>
</evidence>
<dbReference type="NCBIfam" id="NF002528">
    <property type="entry name" value="PRK01966.1-4"/>
    <property type="match status" value="1"/>
</dbReference>
<dbReference type="Gene3D" id="3.40.50.20">
    <property type="match status" value="1"/>
</dbReference>
<comment type="caution">
    <text evidence="17">The sequence shown here is derived from an EMBL/GenBank/DDBJ whole genome shotgun (WGS) entry which is preliminary data.</text>
</comment>
<dbReference type="PROSITE" id="PS50975">
    <property type="entry name" value="ATP_GRASP"/>
    <property type="match status" value="1"/>
</dbReference>
<dbReference type="EMBL" id="AWVH01000041">
    <property type="protein sequence ID" value="ERJ91785.1"/>
    <property type="molecule type" value="Genomic_DNA"/>
</dbReference>
<gene>
    <name evidence="14" type="primary">ddl</name>
    <name evidence="17" type="ORF">HMPREF9193_01916</name>
</gene>
<dbReference type="InterPro" id="IPR011127">
    <property type="entry name" value="Dala_Dala_lig_N"/>
</dbReference>
<keyword evidence="9 14" id="KW-0133">Cell shape</keyword>
<comment type="cofactor">
    <cofactor evidence="1">
        <name>Mn(2+)</name>
        <dbReference type="ChEBI" id="CHEBI:29035"/>
    </cofactor>
</comment>
<evidence type="ECO:0000256" key="8">
    <source>
        <dbReference type="ARBA" id="ARBA00022842"/>
    </source>
</evidence>
<evidence type="ECO:0000313" key="17">
    <source>
        <dbReference type="EMBL" id="ERJ91785.1"/>
    </source>
</evidence>
<evidence type="ECO:0000256" key="11">
    <source>
        <dbReference type="ARBA" id="ARBA00023211"/>
    </source>
</evidence>
<sequence length="399" mass="42687">MTVAVLYGGKSGEHEVSLVSATSVVRAVNRTVHKIVLIGIAKNGVWYVQDESELERVLDDDKAVLSINCKVENTVYVVPGGGAHAAAGTDVYVGGAGSAGAAGACSASGAAGALKRGDGSAIDADIVFPVLHGTYGEDGLVQGLLEMAELPYCGNGAESSALAMDKEKTKTVWQAKNLPIVPFVCICSGEYADKSALKEKLDGAERRFAYPMFVKPCSAGSSVGASKARNRAELENAVAQAFVWDEKILIETCIDAREIECSVTGDSVNVQSIRSYTLGEIAPSHDFYDYEAKYTDPAGACLLIPAPLEKEQSQKIKQLAEKAYAVLDCSGLARVDFFVDKKTGDLYLNEINTMPGFTAISMFPKMCAHAGLKYSDLIELLLQQGLERFKRRRSLKTSR</sequence>
<dbReference type="GO" id="GO:0016874">
    <property type="term" value="F:ligase activity"/>
    <property type="evidence" value="ECO:0007669"/>
    <property type="project" value="UniProtKB-KW"/>
</dbReference>
<feature type="domain" description="ATP-grasp" evidence="16">
    <location>
        <begin position="170"/>
        <end position="383"/>
    </location>
</feature>
<keyword evidence="11" id="KW-0464">Manganese</keyword>
<evidence type="ECO:0000256" key="4">
    <source>
        <dbReference type="ARBA" id="ARBA00022598"/>
    </source>
</evidence>
<keyword evidence="12 14" id="KW-0961">Cell wall biogenesis/degradation</keyword>
<dbReference type="Proteomes" id="UP000016649">
    <property type="component" value="Unassembled WGS sequence"/>
</dbReference>
<evidence type="ECO:0000256" key="5">
    <source>
        <dbReference type="ARBA" id="ARBA00022723"/>
    </source>
</evidence>
<keyword evidence="8" id="KW-0460">Magnesium</keyword>
<organism evidence="17 18">
    <name type="scientific">Treponema lecithinolyticum ATCC 700332</name>
    <dbReference type="NCBI Taxonomy" id="1321815"/>
    <lineage>
        <taxon>Bacteria</taxon>
        <taxon>Pseudomonadati</taxon>
        <taxon>Spirochaetota</taxon>
        <taxon>Spirochaetia</taxon>
        <taxon>Spirochaetales</taxon>
        <taxon>Treponemataceae</taxon>
        <taxon>Treponema</taxon>
    </lineage>
</organism>
<dbReference type="PANTHER" id="PTHR23132:SF25">
    <property type="entry name" value="D-ALANINE--D-ALANINE LIGASE A"/>
    <property type="match status" value="1"/>
</dbReference>
<evidence type="ECO:0000256" key="2">
    <source>
        <dbReference type="ARBA" id="ARBA00001946"/>
    </source>
</evidence>
<dbReference type="SUPFAM" id="SSF56059">
    <property type="entry name" value="Glutathione synthetase ATP-binding domain-like"/>
    <property type="match status" value="1"/>
</dbReference>
<dbReference type="Pfam" id="PF07478">
    <property type="entry name" value="Dala_Dala_lig_C"/>
    <property type="match status" value="1"/>
</dbReference>
<dbReference type="Gene3D" id="3.30.1490.20">
    <property type="entry name" value="ATP-grasp fold, A domain"/>
    <property type="match status" value="1"/>
</dbReference>
<dbReference type="InterPro" id="IPR005905">
    <property type="entry name" value="D_ala_D_ala"/>
</dbReference>
<keyword evidence="7 15" id="KW-0067">ATP-binding</keyword>
<dbReference type="InterPro" id="IPR016185">
    <property type="entry name" value="PreATP-grasp_dom_sf"/>
</dbReference>
<evidence type="ECO:0000313" key="18">
    <source>
        <dbReference type="Proteomes" id="UP000016649"/>
    </source>
</evidence>
<dbReference type="InterPro" id="IPR000291">
    <property type="entry name" value="D-Ala_lig_Van_CS"/>
</dbReference>
<dbReference type="SUPFAM" id="SSF52440">
    <property type="entry name" value="PreATP-grasp domain"/>
    <property type="match status" value="1"/>
</dbReference>
<accession>A0ABN0NWN1</accession>
<dbReference type="HAMAP" id="MF_00047">
    <property type="entry name" value="Dala_Dala_lig"/>
    <property type="match status" value="1"/>
</dbReference>
<evidence type="ECO:0000256" key="6">
    <source>
        <dbReference type="ARBA" id="ARBA00022741"/>
    </source>
</evidence>
<keyword evidence="6 15" id="KW-0547">Nucleotide-binding</keyword>
<dbReference type="RefSeq" id="WP_021688130.1">
    <property type="nucleotide sequence ID" value="NZ_KI260571.1"/>
</dbReference>
<protein>
    <recommendedName>
        <fullName evidence="14">D-alanine--D-alanine ligase</fullName>
        <ecNumber evidence="14">6.3.2.4</ecNumber>
    </recommendedName>
    <alternativeName>
        <fullName evidence="14">D-Ala-D-Ala ligase</fullName>
    </alternativeName>
    <alternativeName>
        <fullName evidence="14">D-alanylalanine synthetase</fullName>
    </alternativeName>
</protein>